<evidence type="ECO:0000256" key="3">
    <source>
        <dbReference type="ARBA" id="ARBA00022833"/>
    </source>
</evidence>
<evidence type="ECO:0000256" key="4">
    <source>
        <dbReference type="ARBA" id="ARBA00023239"/>
    </source>
</evidence>
<dbReference type="Proteomes" id="UP000199371">
    <property type="component" value="Unassembled WGS sequence"/>
</dbReference>
<evidence type="ECO:0000313" key="6">
    <source>
        <dbReference type="EMBL" id="SEH55814.1"/>
    </source>
</evidence>
<sequence length="139" mass="15294">MSIQRKGSCLCGKVIISAAKAEGKIGACHCDMCRRWGGGPLLAIDCGTDVKFSGEQYIRAFRSSDWAERGFCAECGTHLFYRLSQNGQYIMPAGLFDNSDDLVLDHQVCIDSKPGYYNFAEHTPTMTCDEMFAAFAPAQ</sequence>
<organism evidence="6 7">
    <name type="scientific">Rheinheimera pacifica</name>
    <dbReference type="NCBI Taxonomy" id="173990"/>
    <lineage>
        <taxon>Bacteria</taxon>
        <taxon>Pseudomonadati</taxon>
        <taxon>Pseudomonadota</taxon>
        <taxon>Gammaproteobacteria</taxon>
        <taxon>Chromatiales</taxon>
        <taxon>Chromatiaceae</taxon>
        <taxon>Rheinheimera</taxon>
    </lineage>
</organism>
<dbReference type="OrthoDB" id="4188830at2"/>
<protein>
    <submittedName>
        <fullName evidence="6">Uncharacterized conserved protein</fullName>
    </submittedName>
</protein>
<dbReference type="InterPro" id="IPR006913">
    <property type="entry name" value="CENP-V/GFA"/>
</dbReference>
<dbReference type="Gene3D" id="3.90.1590.10">
    <property type="entry name" value="glutathione-dependent formaldehyde- activating enzyme (gfa)"/>
    <property type="match status" value="1"/>
</dbReference>
<dbReference type="AlphaFoldDB" id="A0A1H6J1N0"/>
<evidence type="ECO:0000256" key="2">
    <source>
        <dbReference type="ARBA" id="ARBA00022723"/>
    </source>
</evidence>
<dbReference type="PROSITE" id="PS51891">
    <property type="entry name" value="CENP_V_GFA"/>
    <property type="match status" value="1"/>
</dbReference>
<keyword evidence="2" id="KW-0479">Metal-binding</keyword>
<keyword evidence="4" id="KW-0456">Lyase</keyword>
<dbReference type="GO" id="GO:0046872">
    <property type="term" value="F:metal ion binding"/>
    <property type="evidence" value="ECO:0007669"/>
    <property type="project" value="UniProtKB-KW"/>
</dbReference>
<feature type="domain" description="CENP-V/GFA" evidence="5">
    <location>
        <begin position="5"/>
        <end position="118"/>
    </location>
</feature>
<evidence type="ECO:0000259" key="5">
    <source>
        <dbReference type="PROSITE" id="PS51891"/>
    </source>
</evidence>
<name>A0A1H6J1N0_9GAMM</name>
<keyword evidence="7" id="KW-1185">Reference proteome</keyword>
<proteinExistence type="inferred from homology"/>
<accession>A0A1H6J1N0</accession>
<dbReference type="PANTHER" id="PTHR33337">
    <property type="entry name" value="GFA DOMAIN-CONTAINING PROTEIN"/>
    <property type="match status" value="1"/>
</dbReference>
<reference evidence="7" key="1">
    <citation type="submission" date="2016-10" db="EMBL/GenBank/DDBJ databases">
        <authorList>
            <person name="Varghese N."/>
            <person name="Submissions S."/>
        </authorList>
    </citation>
    <scope>NUCLEOTIDE SEQUENCE [LARGE SCALE GENOMIC DNA]</scope>
    <source>
        <strain evidence="7">DSM 17616</strain>
    </source>
</reference>
<dbReference type="SUPFAM" id="SSF51316">
    <property type="entry name" value="Mss4-like"/>
    <property type="match status" value="1"/>
</dbReference>
<gene>
    <name evidence="6" type="ORF">SAMN05660691_00120</name>
</gene>
<keyword evidence="3" id="KW-0862">Zinc</keyword>
<dbReference type="Pfam" id="PF04828">
    <property type="entry name" value="GFA"/>
    <property type="match status" value="1"/>
</dbReference>
<dbReference type="EMBL" id="FNXF01000001">
    <property type="protein sequence ID" value="SEH55814.1"/>
    <property type="molecule type" value="Genomic_DNA"/>
</dbReference>
<dbReference type="STRING" id="173990.SAMN05660691_00120"/>
<dbReference type="PANTHER" id="PTHR33337:SF40">
    <property type="entry name" value="CENP-V_GFA DOMAIN-CONTAINING PROTEIN-RELATED"/>
    <property type="match status" value="1"/>
</dbReference>
<dbReference type="InterPro" id="IPR011057">
    <property type="entry name" value="Mss4-like_sf"/>
</dbReference>
<dbReference type="GO" id="GO:0016846">
    <property type="term" value="F:carbon-sulfur lyase activity"/>
    <property type="evidence" value="ECO:0007669"/>
    <property type="project" value="InterPro"/>
</dbReference>
<evidence type="ECO:0000313" key="7">
    <source>
        <dbReference type="Proteomes" id="UP000199371"/>
    </source>
</evidence>
<comment type="similarity">
    <text evidence="1">Belongs to the Gfa family.</text>
</comment>
<dbReference type="RefSeq" id="WP_092789105.1">
    <property type="nucleotide sequence ID" value="NZ_FNXF01000001.1"/>
</dbReference>
<evidence type="ECO:0000256" key="1">
    <source>
        <dbReference type="ARBA" id="ARBA00005495"/>
    </source>
</evidence>